<accession>A0A5K7Z8V5</accession>
<dbReference type="FunFam" id="3.40.1160.10:FF:000007">
    <property type="entry name" value="Carbamate kinase"/>
    <property type="match status" value="1"/>
</dbReference>
<keyword evidence="2 4" id="KW-0808">Transferase</keyword>
<dbReference type="SUPFAM" id="SSF53633">
    <property type="entry name" value="Carbamate kinase-like"/>
    <property type="match status" value="1"/>
</dbReference>
<dbReference type="KEGG" id="dwd:DSCW_03140"/>
<evidence type="ECO:0000259" key="5">
    <source>
        <dbReference type="Pfam" id="PF00696"/>
    </source>
</evidence>
<dbReference type="CDD" id="cd04235">
    <property type="entry name" value="AAK_CK"/>
    <property type="match status" value="1"/>
</dbReference>
<sequence>MRERSPTPKPVLLVALGGNALIRKGQVGTIEEQFANLKIPMAQIARLSKDYRIIITHGNGPQVGNLLLQQESCDAVPRLPLEILVAQTQGQIGYMIESTLDEALMAIGVNNQPLVSLISYVVVDKNDMAFLAPSKPVGPVFSQEKAAGLPYPTVKTSKGYRRVVVSPKPVTIVEKREIKRLIDAGFIVVCCGGGGIPVVRAGRTFDGVDAVIDKDLASACLAEEVGVDIFLIATDVDGVALNFGQPDQRYLSVVSLEEAARHIVEGHFSAGAMLPKVEAAMQFIGSGGKRAVIARLDRIVEAVDGKTGTEFVEE</sequence>
<reference evidence="6 7" key="1">
    <citation type="submission" date="2019-11" db="EMBL/GenBank/DDBJ databases">
        <title>Comparative genomics of hydrocarbon-degrading Desulfosarcina strains.</title>
        <authorList>
            <person name="Watanabe M."/>
            <person name="Kojima H."/>
            <person name="Fukui M."/>
        </authorList>
    </citation>
    <scope>NUCLEOTIDE SEQUENCE [LARGE SCALE GENOMIC DNA]</scope>
    <source>
        <strain evidence="6 7">PP31</strain>
    </source>
</reference>
<dbReference type="PIRSF" id="PIRSF000723">
    <property type="entry name" value="Carbamate_kin"/>
    <property type="match status" value="1"/>
</dbReference>
<evidence type="ECO:0000256" key="3">
    <source>
        <dbReference type="ARBA" id="ARBA00022777"/>
    </source>
</evidence>
<dbReference type="GO" id="GO:0008804">
    <property type="term" value="F:carbamate kinase activity"/>
    <property type="evidence" value="ECO:0007669"/>
    <property type="project" value="InterPro"/>
</dbReference>
<evidence type="ECO:0000256" key="2">
    <source>
        <dbReference type="ARBA" id="ARBA00022679"/>
    </source>
</evidence>
<dbReference type="GO" id="GO:0019546">
    <property type="term" value="P:L-arginine deiminase pathway"/>
    <property type="evidence" value="ECO:0007669"/>
    <property type="project" value="TreeGrafter"/>
</dbReference>
<name>A0A5K7Z8V5_9BACT</name>
<feature type="domain" description="Aspartate/glutamate/uridylate kinase" evidence="5">
    <location>
        <begin position="12"/>
        <end position="294"/>
    </location>
</feature>
<dbReference type="Proteomes" id="UP000427769">
    <property type="component" value="Chromosome"/>
</dbReference>
<dbReference type="NCBIfam" id="NF009007">
    <property type="entry name" value="PRK12352.1"/>
    <property type="match status" value="1"/>
</dbReference>
<dbReference type="PANTHER" id="PTHR30409">
    <property type="entry name" value="CARBAMATE KINASE"/>
    <property type="match status" value="1"/>
</dbReference>
<dbReference type="Gene3D" id="3.40.1160.10">
    <property type="entry name" value="Acetylglutamate kinase-like"/>
    <property type="match status" value="1"/>
</dbReference>
<evidence type="ECO:0000256" key="1">
    <source>
        <dbReference type="ARBA" id="ARBA00011066"/>
    </source>
</evidence>
<keyword evidence="7" id="KW-1185">Reference proteome</keyword>
<protein>
    <recommendedName>
        <fullName evidence="4">Carbamate kinase</fullName>
    </recommendedName>
</protein>
<dbReference type="InterPro" id="IPR036393">
    <property type="entry name" value="AceGlu_kinase-like_sf"/>
</dbReference>
<keyword evidence="3 4" id="KW-0418">Kinase</keyword>
<comment type="similarity">
    <text evidence="1 4">Belongs to the carbamate kinase family.</text>
</comment>
<proteinExistence type="inferred from homology"/>
<dbReference type="RefSeq" id="WP_155302061.1">
    <property type="nucleotide sequence ID" value="NZ_AP021875.1"/>
</dbReference>
<dbReference type="PRINTS" id="PR01469">
    <property type="entry name" value="CARBMTKINASE"/>
</dbReference>
<dbReference type="OrthoDB" id="9766717at2"/>
<dbReference type="EMBL" id="AP021875">
    <property type="protein sequence ID" value="BBO72897.1"/>
    <property type="molecule type" value="Genomic_DNA"/>
</dbReference>
<dbReference type="AlphaFoldDB" id="A0A5K7Z8V5"/>
<dbReference type="InterPro" id="IPR003964">
    <property type="entry name" value="Carb_kinase"/>
</dbReference>
<dbReference type="GO" id="GO:0005829">
    <property type="term" value="C:cytosol"/>
    <property type="evidence" value="ECO:0007669"/>
    <property type="project" value="TreeGrafter"/>
</dbReference>
<evidence type="ECO:0000313" key="6">
    <source>
        <dbReference type="EMBL" id="BBO72897.1"/>
    </source>
</evidence>
<dbReference type="PANTHER" id="PTHR30409:SF1">
    <property type="entry name" value="CARBAMATE KINASE-RELATED"/>
    <property type="match status" value="1"/>
</dbReference>
<evidence type="ECO:0000313" key="7">
    <source>
        <dbReference type="Proteomes" id="UP000427769"/>
    </source>
</evidence>
<dbReference type="Pfam" id="PF00696">
    <property type="entry name" value="AA_kinase"/>
    <property type="match status" value="1"/>
</dbReference>
<dbReference type="InterPro" id="IPR001048">
    <property type="entry name" value="Asp/Glu/Uridylate_kinase"/>
</dbReference>
<evidence type="ECO:0000256" key="4">
    <source>
        <dbReference type="PIRNR" id="PIRNR000723"/>
    </source>
</evidence>
<organism evidence="6 7">
    <name type="scientific">Desulfosarcina widdelii</name>
    <dbReference type="NCBI Taxonomy" id="947919"/>
    <lineage>
        <taxon>Bacteria</taxon>
        <taxon>Pseudomonadati</taxon>
        <taxon>Thermodesulfobacteriota</taxon>
        <taxon>Desulfobacteria</taxon>
        <taxon>Desulfobacterales</taxon>
        <taxon>Desulfosarcinaceae</taxon>
        <taxon>Desulfosarcina</taxon>
    </lineage>
</organism>
<gene>
    <name evidence="6" type="primary">cpkA_1</name>
    <name evidence="6" type="ORF">DSCW_03140</name>
</gene>